<protein>
    <submittedName>
        <fullName evidence="3">SHD1-domain-containing protein</fullName>
    </submittedName>
</protein>
<accession>A0A3N4JR36</accession>
<name>A0A3N4JR36_9PEZI</name>
<dbReference type="Proteomes" id="UP000276215">
    <property type="component" value="Unassembled WGS sequence"/>
</dbReference>
<proteinExistence type="predicted"/>
<feature type="region of interest" description="Disordered" evidence="1">
    <location>
        <begin position="138"/>
        <end position="194"/>
    </location>
</feature>
<dbReference type="Pfam" id="PF03983">
    <property type="entry name" value="SHD1"/>
    <property type="match status" value="2"/>
</dbReference>
<feature type="domain" description="SLA1 homology" evidence="2">
    <location>
        <begin position="197"/>
        <end position="252"/>
    </location>
</feature>
<feature type="compositionally biased region" description="Basic and acidic residues" evidence="1">
    <location>
        <begin position="165"/>
        <end position="182"/>
    </location>
</feature>
<dbReference type="Gene3D" id="2.30.30.700">
    <property type="entry name" value="SLA1 homology domain 1"/>
    <property type="match status" value="2"/>
</dbReference>
<reference evidence="3 4" key="1">
    <citation type="journal article" date="2018" name="Nat. Ecol. Evol.">
        <title>Pezizomycetes genomes reveal the molecular basis of ectomycorrhizal truffle lifestyle.</title>
        <authorList>
            <person name="Murat C."/>
            <person name="Payen T."/>
            <person name="Noel B."/>
            <person name="Kuo A."/>
            <person name="Morin E."/>
            <person name="Chen J."/>
            <person name="Kohler A."/>
            <person name="Krizsan K."/>
            <person name="Balestrini R."/>
            <person name="Da Silva C."/>
            <person name="Montanini B."/>
            <person name="Hainaut M."/>
            <person name="Levati E."/>
            <person name="Barry K.W."/>
            <person name="Belfiori B."/>
            <person name="Cichocki N."/>
            <person name="Clum A."/>
            <person name="Dockter R.B."/>
            <person name="Fauchery L."/>
            <person name="Guy J."/>
            <person name="Iotti M."/>
            <person name="Le Tacon F."/>
            <person name="Lindquist E.A."/>
            <person name="Lipzen A."/>
            <person name="Malagnac F."/>
            <person name="Mello A."/>
            <person name="Molinier V."/>
            <person name="Miyauchi S."/>
            <person name="Poulain J."/>
            <person name="Riccioni C."/>
            <person name="Rubini A."/>
            <person name="Sitrit Y."/>
            <person name="Splivallo R."/>
            <person name="Traeger S."/>
            <person name="Wang M."/>
            <person name="Zifcakova L."/>
            <person name="Wipf D."/>
            <person name="Zambonelli A."/>
            <person name="Paolocci F."/>
            <person name="Nowrousian M."/>
            <person name="Ottonello S."/>
            <person name="Baldrian P."/>
            <person name="Spatafora J.W."/>
            <person name="Henrissat B."/>
            <person name="Nagy L.G."/>
            <person name="Aury J.M."/>
            <person name="Wincker P."/>
            <person name="Grigoriev I.V."/>
            <person name="Bonfante P."/>
            <person name="Martin F.M."/>
        </authorList>
    </citation>
    <scope>NUCLEOTIDE SEQUENCE [LARGE SCALE GENOMIC DNA]</scope>
    <source>
        <strain evidence="3 4">120613-1</strain>
    </source>
</reference>
<organism evidence="3 4">
    <name type="scientific">Choiromyces venosus 120613-1</name>
    <dbReference type="NCBI Taxonomy" id="1336337"/>
    <lineage>
        <taxon>Eukaryota</taxon>
        <taxon>Fungi</taxon>
        <taxon>Dikarya</taxon>
        <taxon>Ascomycota</taxon>
        <taxon>Pezizomycotina</taxon>
        <taxon>Pezizomycetes</taxon>
        <taxon>Pezizales</taxon>
        <taxon>Tuberaceae</taxon>
        <taxon>Choiromyces</taxon>
    </lineage>
</organism>
<dbReference type="GO" id="GO:0008092">
    <property type="term" value="F:cytoskeletal protein binding"/>
    <property type="evidence" value="ECO:0007669"/>
    <property type="project" value="InterPro"/>
</dbReference>
<dbReference type="InterPro" id="IPR007131">
    <property type="entry name" value="SHD1"/>
</dbReference>
<evidence type="ECO:0000313" key="3">
    <source>
        <dbReference type="EMBL" id="RPA98610.1"/>
    </source>
</evidence>
<dbReference type="STRING" id="1336337.A0A3N4JR36"/>
<evidence type="ECO:0000259" key="2">
    <source>
        <dbReference type="Pfam" id="PF03983"/>
    </source>
</evidence>
<evidence type="ECO:0000256" key="1">
    <source>
        <dbReference type="SAM" id="MobiDB-lite"/>
    </source>
</evidence>
<gene>
    <name evidence="3" type="ORF">L873DRAFT_1565915</name>
</gene>
<dbReference type="AlphaFoldDB" id="A0A3N4JR36"/>
<feature type="domain" description="SLA1 homology" evidence="2">
    <location>
        <begin position="279"/>
        <end position="342"/>
    </location>
</feature>
<dbReference type="GO" id="GO:0043130">
    <property type="term" value="F:ubiquitin binding"/>
    <property type="evidence" value="ECO:0007669"/>
    <property type="project" value="InterPro"/>
</dbReference>
<evidence type="ECO:0000313" key="4">
    <source>
        <dbReference type="Proteomes" id="UP000276215"/>
    </source>
</evidence>
<dbReference type="EMBL" id="ML120394">
    <property type="protein sequence ID" value="RPA98610.1"/>
    <property type="molecule type" value="Genomic_DNA"/>
</dbReference>
<dbReference type="GO" id="GO:0042802">
    <property type="term" value="F:identical protein binding"/>
    <property type="evidence" value="ECO:0007669"/>
    <property type="project" value="InterPro"/>
</dbReference>
<feature type="non-terminal residue" evidence="3">
    <location>
        <position position="356"/>
    </location>
</feature>
<dbReference type="OrthoDB" id="5971719at2759"/>
<sequence length="356" mass="39783">MPSLDFVPAPPPRASEDLVDSFCLIEHHELLDENDGFQEIQRNGCLYMGSFESDDESLSSEEDECLLRAVEGDGEEDSSFTFVVRDARPRMHKHMPIPEQEQESEVEKAGKVDYKHGGKPLIVYRRGAKLERIPSSGSQLGVEIGRDGGGGGGIEEEDISPKLNSKLEPEPESEPEIRRAEPEPESQEPSQKPHAAMEYKIWTDKNGQFRQEMILLGYENNRVFLLKRNGVRLNLPKSDLSLQDQEFVTQAMESPITTSFKELPPSVDTPVVPLKISDKPKPDPSKIRSWLDITGKYSVDAQLVGFRKGKIVLHKTNGVKVGVMPDQMAKEDLEFAERELGMVLTGCVKGKKGKVI</sequence>
<dbReference type="GO" id="GO:0030674">
    <property type="term" value="F:protein-macromolecule adaptor activity"/>
    <property type="evidence" value="ECO:0007669"/>
    <property type="project" value="InterPro"/>
</dbReference>
<keyword evidence="4" id="KW-1185">Reference proteome</keyword>